<evidence type="ECO:0008006" key="3">
    <source>
        <dbReference type="Google" id="ProtNLM"/>
    </source>
</evidence>
<protein>
    <recommendedName>
        <fullName evidence="3">Cupin 2 conserved barrel domain-containing protein</fullName>
    </recommendedName>
</protein>
<dbReference type="STRING" id="1802270.A3C07_02240"/>
<dbReference type="AlphaFoldDB" id="A0A1G2KNB4"/>
<dbReference type="InterPro" id="IPR011051">
    <property type="entry name" value="RmlC_Cupin_sf"/>
</dbReference>
<dbReference type="SUPFAM" id="SSF51182">
    <property type="entry name" value="RmlC-like cupins"/>
    <property type="match status" value="1"/>
</dbReference>
<dbReference type="Gene3D" id="2.60.120.10">
    <property type="entry name" value="Jelly Rolls"/>
    <property type="match status" value="1"/>
</dbReference>
<reference evidence="1 2" key="1">
    <citation type="journal article" date="2016" name="Nat. Commun.">
        <title>Thousands of microbial genomes shed light on interconnected biogeochemical processes in an aquifer system.</title>
        <authorList>
            <person name="Anantharaman K."/>
            <person name="Brown C.T."/>
            <person name="Hug L.A."/>
            <person name="Sharon I."/>
            <person name="Castelle C.J."/>
            <person name="Probst A.J."/>
            <person name="Thomas B.C."/>
            <person name="Singh A."/>
            <person name="Wilkins M.J."/>
            <person name="Karaoz U."/>
            <person name="Brodie E.L."/>
            <person name="Williams K.H."/>
            <person name="Hubbard S.S."/>
            <person name="Banfield J.F."/>
        </authorList>
    </citation>
    <scope>NUCLEOTIDE SEQUENCE [LARGE SCALE GENOMIC DNA]</scope>
</reference>
<name>A0A1G2KNB4_9BACT</name>
<proteinExistence type="predicted"/>
<dbReference type="InterPro" id="IPR014710">
    <property type="entry name" value="RmlC-like_jellyroll"/>
</dbReference>
<evidence type="ECO:0000313" key="1">
    <source>
        <dbReference type="EMBL" id="OHA00866.1"/>
    </source>
</evidence>
<dbReference type="Proteomes" id="UP000179023">
    <property type="component" value="Unassembled WGS sequence"/>
</dbReference>
<gene>
    <name evidence="1" type="ORF">A3C07_02240</name>
</gene>
<organism evidence="1 2">
    <name type="scientific">Candidatus Sungbacteria bacterium RIFCSPHIGHO2_02_FULL_47_11</name>
    <dbReference type="NCBI Taxonomy" id="1802270"/>
    <lineage>
        <taxon>Bacteria</taxon>
        <taxon>Candidatus Sungiibacteriota</taxon>
    </lineage>
</organism>
<evidence type="ECO:0000313" key="2">
    <source>
        <dbReference type="Proteomes" id="UP000179023"/>
    </source>
</evidence>
<dbReference type="EMBL" id="MHQI01000004">
    <property type="protein sequence ID" value="OHA00866.1"/>
    <property type="molecule type" value="Genomic_DNA"/>
</dbReference>
<sequence length="103" mass="11357">MRGEVVRLLFSAPDNSFSVALAFVSFSQSHRHNVGVETYTLASGRLEVYIGESDNEHILLTKPGATVHISEGKCHWARRNGDEIAIISVVSVPSWNPTNSIYD</sequence>
<accession>A0A1G2KNB4</accession>
<comment type="caution">
    <text evidence="1">The sequence shown here is derived from an EMBL/GenBank/DDBJ whole genome shotgun (WGS) entry which is preliminary data.</text>
</comment>